<evidence type="ECO:0000256" key="1">
    <source>
        <dbReference type="SAM" id="Phobius"/>
    </source>
</evidence>
<dbReference type="PANTHER" id="PTHR40465:SF1">
    <property type="entry name" value="DUF6534 DOMAIN-CONTAINING PROTEIN"/>
    <property type="match status" value="1"/>
</dbReference>
<evidence type="ECO:0000259" key="2">
    <source>
        <dbReference type="Pfam" id="PF20152"/>
    </source>
</evidence>
<keyword evidence="1" id="KW-0812">Transmembrane</keyword>
<proteinExistence type="predicted"/>
<gene>
    <name evidence="3" type="ORF">HGRIS_011631</name>
</gene>
<keyword evidence="1" id="KW-1133">Transmembrane helix</keyword>
<dbReference type="Pfam" id="PF20152">
    <property type="entry name" value="DUF6534"/>
    <property type="match status" value="1"/>
</dbReference>
<dbReference type="EMBL" id="JASNQZ010000002">
    <property type="protein sequence ID" value="KAL0959968.1"/>
    <property type="molecule type" value="Genomic_DNA"/>
</dbReference>
<protein>
    <recommendedName>
        <fullName evidence="2">DUF6534 domain-containing protein</fullName>
    </recommendedName>
</protein>
<dbReference type="PANTHER" id="PTHR40465">
    <property type="entry name" value="CHROMOSOME 1, WHOLE GENOME SHOTGUN SEQUENCE"/>
    <property type="match status" value="1"/>
</dbReference>
<feature type="transmembrane region" description="Helical" evidence="1">
    <location>
        <begin position="55"/>
        <end position="76"/>
    </location>
</feature>
<feature type="transmembrane region" description="Helical" evidence="1">
    <location>
        <begin position="96"/>
        <end position="117"/>
    </location>
</feature>
<evidence type="ECO:0000313" key="3">
    <source>
        <dbReference type="EMBL" id="KAL0959968.1"/>
    </source>
</evidence>
<feature type="domain" description="DUF6534" evidence="2">
    <location>
        <begin position="102"/>
        <end position="189"/>
    </location>
</feature>
<evidence type="ECO:0000313" key="4">
    <source>
        <dbReference type="Proteomes" id="UP001556367"/>
    </source>
</evidence>
<name>A0ABR3JXX1_9AGAR</name>
<comment type="caution">
    <text evidence="3">The sequence shown here is derived from an EMBL/GenBank/DDBJ whole genome shotgun (WGS) entry which is preliminary data.</text>
</comment>
<sequence>MRDAFALYGSGYGNVSLLINIPFIWLSVPIMSGIVSCTVQIFFAYRIQLLSGSKLIGLLIVVLALLEGIAAVVVGIQLKEIVSFPKLQSSAFVSKAVWMSGSALCDILIAVLMCHFLSVKNNGLRSTRMYVNRLMRLIIETGAVTALAATADLIIFFAFPHNNFHTVPCLIMSKFYSNTAFAILNSRMHIRGARNTLPSVDVATFGSLHFTPENGTSTSTGTSNVGTRNLQIQDTRGGLSVVSVPVDGLVGVKEHHWGSHSSVEDVDSHKGDLASDTTVSAEKIIDIV</sequence>
<feature type="transmembrane region" description="Helical" evidence="1">
    <location>
        <begin position="137"/>
        <end position="159"/>
    </location>
</feature>
<feature type="transmembrane region" description="Helical" evidence="1">
    <location>
        <begin position="23"/>
        <end position="43"/>
    </location>
</feature>
<keyword evidence="1" id="KW-0472">Membrane</keyword>
<accession>A0ABR3JXX1</accession>
<organism evidence="3 4">
    <name type="scientific">Hohenbuehelia grisea</name>
    <dbReference type="NCBI Taxonomy" id="104357"/>
    <lineage>
        <taxon>Eukaryota</taxon>
        <taxon>Fungi</taxon>
        <taxon>Dikarya</taxon>
        <taxon>Basidiomycota</taxon>
        <taxon>Agaricomycotina</taxon>
        <taxon>Agaricomycetes</taxon>
        <taxon>Agaricomycetidae</taxon>
        <taxon>Agaricales</taxon>
        <taxon>Pleurotineae</taxon>
        <taxon>Pleurotaceae</taxon>
        <taxon>Hohenbuehelia</taxon>
    </lineage>
</organism>
<reference evidence="4" key="1">
    <citation type="submission" date="2024-06" db="EMBL/GenBank/DDBJ databases">
        <title>Multi-omics analyses provide insights into the biosynthesis of the anticancer antibiotic pleurotin in Hohenbuehelia grisea.</title>
        <authorList>
            <person name="Weaver J.A."/>
            <person name="Alberti F."/>
        </authorList>
    </citation>
    <scope>NUCLEOTIDE SEQUENCE [LARGE SCALE GENOMIC DNA]</scope>
    <source>
        <strain evidence="4">T-177</strain>
    </source>
</reference>
<feature type="transmembrane region" description="Helical" evidence="1">
    <location>
        <begin position="165"/>
        <end position="184"/>
    </location>
</feature>
<keyword evidence="4" id="KW-1185">Reference proteome</keyword>
<dbReference type="Proteomes" id="UP001556367">
    <property type="component" value="Unassembled WGS sequence"/>
</dbReference>
<dbReference type="InterPro" id="IPR045339">
    <property type="entry name" value="DUF6534"/>
</dbReference>